<dbReference type="Pfam" id="PF03301">
    <property type="entry name" value="Trp_dioxygenase"/>
    <property type="match status" value="1"/>
</dbReference>
<reference evidence="3" key="1">
    <citation type="submission" date="2025-08" db="UniProtKB">
        <authorList>
            <consortium name="RefSeq"/>
        </authorList>
    </citation>
    <scope>IDENTIFICATION</scope>
    <source>
        <tissue evidence="3">Testes</tissue>
    </source>
</reference>
<keyword evidence="2" id="KW-1185">Reference proteome</keyword>
<dbReference type="InterPro" id="IPR037217">
    <property type="entry name" value="Trp/Indoleamine_2_3_dOase-like"/>
</dbReference>
<protein>
    <recommendedName>
        <fullName evidence="1">Tryptophan 2,3-dioxygenase</fullName>
        <shortName evidence="1">TDO</shortName>
        <ecNumber evidence="1">1.13.11.11</ecNumber>
    </recommendedName>
    <alternativeName>
        <fullName evidence="1">Tryptamin 2,3-dioxygenase</fullName>
    </alternativeName>
    <alternativeName>
        <fullName evidence="1">Tryptophan oxygenase</fullName>
        <shortName evidence="1">TO</shortName>
        <shortName evidence="1">TRPO</shortName>
    </alternativeName>
    <alternativeName>
        <fullName evidence="1">Tryptophan pyrrolase</fullName>
    </alternativeName>
    <alternativeName>
        <fullName evidence="1">Tryptophanase</fullName>
    </alternativeName>
</protein>
<dbReference type="SUPFAM" id="SSF140959">
    <property type="entry name" value="Indolic compounds 2,3-dioxygenase-like"/>
    <property type="match status" value="1"/>
</dbReference>
<dbReference type="PANTHER" id="PTHR10138">
    <property type="entry name" value="TRYPTOPHAN 2,3-DIOXYGENASE"/>
    <property type="match status" value="1"/>
</dbReference>
<dbReference type="HAMAP" id="MF_01972">
    <property type="entry name" value="T23O"/>
    <property type="match status" value="1"/>
</dbReference>
<keyword evidence="1" id="KW-0349">Heme</keyword>
<comment type="pathway">
    <text evidence="1">Amino-acid degradation; L-tryptophan degradation via kynurenine pathway; L-kynurenine from L-tryptophan: step 1/2.</text>
</comment>
<proteinExistence type="inferred from homology"/>
<keyword evidence="1" id="KW-0560">Oxidoreductase</keyword>
<keyword evidence="1" id="KW-0223">Dioxygenase</keyword>
<dbReference type="RefSeq" id="XP_002732444.1">
    <property type="nucleotide sequence ID" value="XM_002732398.1"/>
</dbReference>
<keyword evidence="1" id="KW-0823">Tryptophan catabolism</keyword>
<dbReference type="EC" id="1.13.11.11" evidence="1"/>
<comment type="catalytic activity">
    <reaction evidence="1">
        <text>L-tryptophan + O2 = N-formyl-L-kynurenine</text>
        <dbReference type="Rhea" id="RHEA:24536"/>
        <dbReference type="ChEBI" id="CHEBI:15379"/>
        <dbReference type="ChEBI" id="CHEBI:57912"/>
        <dbReference type="ChEBI" id="CHEBI:58629"/>
        <dbReference type="EC" id="1.13.11.11"/>
    </reaction>
</comment>
<comment type="cofactor">
    <cofactor evidence="1">
        <name>heme</name>
        <dbReference type="ChEBI" id="CHEBI:30413"/>
    </cofactor>
    <text evidence="1">Binds 1 heme group per subunit.</text>
</comment>
<evidence type="ECO:0000313" key="3">
    <source>
        <dbReference type="RefSeq" id="XP_002732444.1"/>
    </source>
</evidence>
<keyword evidence="1" id="KW-0408">Iron</keyword>
<comment type="function">
    <text evidence="1">Heme-dependent dioxygenase that catalyzes the oxidative cleavage of the L-tryptophan (L-Trp) pyrrole ring and converts L-tryptophan to N-formyl-L-kynurenine. Catalyzes the oxidative cleavage of the indole moiety.</text>
</comment>
<dbReference type="PANTHER" id="PTHR10138:SF0">
    <property type="entry name" value="TRYPTOPHAN 2,3-DIOXYGENASE"/>
    <property type="match status" value="1"/>
</dbReference>
<evidence type="ECO:0000313" key="2">
    <source>
        <dbReference type="Proteomes" id="UP000694865"/>
    </source>
</evidence>
<name>A0ABM0GLB3_SACKO</name>
<keyword evidence="1" id="KW-0479">Metal-binding</keyword>
<dbReference type="InterPro" id="IPR004981">
    <property type="entry name" value="Trp_2_3_dOase"/>
</dbReference>
<dbReference type="Proteomes" id="UP000694865">
    <property type="component" value="Unplaced"/>
</dbReference>
<sequence length="381" mass="44396">MSCPVASPDTKQSDKSYNAAANKAKTYGEYLQLDKLLSSQGMKSKAHDEHMFIIIHQVYELWFKQIIFEIDSVRGVFEESFVDEREMFVVTSRLKRVVQILKLLVDQIGVIETMSPMDFVEFRNMLGSASGFQSYQFRVLENKLGLPQANRQKYSQKDYKTVLESETDNMSTVVKSETETSLSELLQRWLERTPGIEKDGFNFWSKFSDKVNEMLQKQYNSNQDDLDQSAKDNLKIQYQKQRETFDSIFNEDKHKELRSKGDRRFTHKAFQGAMMIFFYRDEPRFNLPYQMLQLLMDIDALVMKWRYTHVLMVHRMLGSKPGTGGSSGVDYLKSTVTDRYKVFLDLFNLSTFLIPRSELPVLDLQMMKQLSKPSSSAEIAE</sequence>
<comment type="similarity">
    <text evidence="1">Belongs to the tryptophan 2,3-dioxygenase family.</text>
</comment>
<comment type="subunit">
    <text evidence="1">Homotetramer. Dimer of dimers.</text>
</comment>
<evidence type="ECO:0000256" key="1">
    <source>
        <dbReference type="HAMAP-Rule" id="MF_03020"/>
    </source>
</evidence>
<dbReference type="Gene3D" id="1.10.287.3810">
    <property type="match status" value="1"/>
</dbReference>
<dbReference type="GeneID" id="100371761"/>
<gene>
    <name evidence="3" type="primary">LOC100371761</name>
</gene>
<organism evidence="2 3">
    <name type="scientific">Saccoglossus kowalevskii</name>
    <name type="common">Acorn worm</name>
    <dbReference type="NCBI Taxonomy" id="10224"/>
    <lineage>
        <taxon>Eukaryota</taxon>
        <taxon>Metazoa</taxon>
        <taxon>Hemichordata</taxon>
        <taxon>Enteropneusta</taxon>
        <taxon>Harrimaniidae</taxon>
        <taxon>Saccoglossus</taxon>
    </lineage>
</organism>
<dbReference type="Gene3D" id="1.20.58.480">
    <property type="match status" value="1"/>
</dbReference>
<accession>A0ABM0GLB3</accession>
<comment type="caution">
    <text evidence="1">Lacks conserved residue(s) required for the propagation of feature annotation.</text>
</comment>